<dbReference type="InterPro" id="IPR000620">
    <property type="entry name" value="EamA_dom"/>
</dbReference>
<comment type="caution">
    <text evidence="8">The sequence shown here is derived from an EMBL/GenBank/DDBJ whole genome shotgun (WGS) entry which is preliminary data.</text>
</comment>
<evidence type="ECO:0000256" key="2">
    <source>
        <dbReference type="ARBA" id="ARBA00022475"/>
    </source>
</evidence>
<feature type="transmembrane region" description="Helical" evidence="6">
    <location>
        <begin position="152"/>
        <end position="169"/>
    </location>
</feature>
<dbReference type="PANTHER" id="PTHR32322">
    <property type="entry name" value="INNER MEMBRANE TRANSPORTER"/>
    <property type="match status" value="1"/>
</dbReference>
<proteinExistence type="predicted"/>
<evidence type="ECO:0000256" key="4">
    <source>
        <dbReference type="ARBA" id="ARBA00022989"/>
    </source>
</evidence>
<feature type="transmembrane region" description="Helical" evidence="6">
    <location>
        <begin position="242"/>
        <end position="263"/>
    </location>
</feature>
<keyword evidence="5 6" id="KW-0472">Membrane</keyword>
<feature type="transmembrane region" description="Helical" evidence="6">
    <location>
        <begin position="213"/>
        <end position="235"/>
    </location>
</feature>
<keyword evidence="4 6" id="KW-1133">Transmembrane helix</keyword>
<dbReference type="SUPFAM" id="SSF103481">
    <property type="entry name" value="Multidrug resistance efflux transporter EmrE"/>
    <property type="match status" value="2"/>
</dbReference>
<dbReference type="GeneID" id="99729649"/>
<evidence type="ECO:0000313" key="9">
    <source>
        <dbReference type="Proteomes" id="UP000252124"/>
    </source>
</evidence>
<feature type="transmembrane region" description="Helical" evidence="6">
    <location>
        <begin position="181"/>
        <end position="201"/>
    </location>
</feature>
<feature type="transmembrane region" description="Helical" evidence="6">
    <location>
        <begin position="30"/>
        <end position="49"/>
    </location>
</feature>
<accession>A0ABX9G9C9</accession>
<gene>
    <name evidence="8" type="ORF">DFP87_1094</name>
</gene>
<dbReference type="EMBL" id="QNRM01000009">
    <property type="protein sequence ID" value="RBP16956.1"/>
    <property type="molecule type" value="Genomic_DNA"/>
</dbReference>
<evidence type="ECO:0000256" key="3">
    <source>
        <dbReference type="ARBA" id="ARBA00022692"/>
    </source>
</evidence>
<sequence>MRLIPIALALFWGLNWPAVKIILSIFPPFTLRVMGLGSGAVLLLLLALAKRVALLPPRASWPGIIVGGLLAVAVFNLAVAWAQLSTSTSRAAVLTFTMPMMSAVLAWAVLGERPDRRRAVALALGALGVAILAWPVLHAVFVDHDIAATKGLAFPLIAAFGWAAGTVYLKRWPVAGNRIVVTAWQLVVGAACALTGMLIAGESFPTQGWNARVAGALAFHIILGTAVAYWLWFVLSEKVSATVAALTTLMVPVVGVLGAMALVGDRPGAADWLGFAFVLAGAALIVLNLGKARG</sequence>
<feature type="domain" description="EamA" evidence="7">
    <location>
        <begin position="6"/>
        <end position="133"/>
    </location>
</feature>
<evidence type="ECO:0000259" key="7">
    <source>
        <dbReference type="Pfam" id="PF00892"/>
    </source>
</evidence>
<keyword evidence="9" id="KW-1185">Reference proteome</keyword>
<evidence type="ECO:0000313" key="8">
    <source>
        <dbReference type="EMBL" id="RBP16956.1"/>
    </source>
</evidence>
<dbReference type="InterPro" id="IPR037185">
    <property type="entry name" value="EmrE-like"/>
</dbReference>
<evidence type="ECO:0000256" key="1">
    <source>
        <dbReference type="ARBA" id="ARBA00004651"/>
    </source>
</evidence>
<evidence type="ECO:0000256" key="6">
    <source>
        <dbReference type="SAM" id="Phobius"/>
    </source>
</evidence>
<keyword evidence="3 6" id="KW-0812">Transmembrane</keyword>
<feature type="transmembrane region" description="Helical" evidence="6">
    <location>
        <begin position="90"/>
        <end position="110"/>
    </location>
</feature>
<dbReference type="Proteomes" id="UP000252124">
    <property type="component" value="Unassembled WGS sequence"/>
</dbReference>
<protein>
    <submittedName>
        <fullName evidence="8">EamA domain-containing membrane protein RarD</fullName>
    </submittedName>
</protein>
<dbReference type="RefSeq" id="WP_006226865.1">
    <property type="nucleotide sequence ID" value="NZ_ALJE01000036.1"/>
</dbReference>
<reference evidence="8 9" key="1">
    <citation type="submission" date="2018-06" db="EMBL/GenBank/DDBJ databases">
        <title>Genomic Encyclopedia of Type Strains, Phase III (KMG-III): the genomes of soil and plant-associated and newly described type strains.</title>
        <authorList>
            <person name="Whitman W."/>
        </authorList>
    </citation>
    <scope>NUCLEOTIDE SEQUENCE [LARGE SCALE GENOMIC DNA]</scope>
    <source>
        <strain evidence="8 9">CECT 7342</strain>
    </source>
</reference>
<dbReference type="Pfam" id="PF00892">
    <property type="entry name" value="EamA"/>
    <property type="match status" value="2"/>
</dbReference>
<feature type="transmembrane region" description="Helical" evidence="6">
    <location>
        <begin position="269"/>
        <end position="290"/>
    </location>
</feature>
<evidence type="ECO:0000256" key="5">
    <source>
        <dbReference type="ARBA" id="ARBA00023136"/>
    </source>
</evidence>
<feature type="transmembrane region" description="Helical" evidence="6">
    <location>
        <begin position="119"/>
        <end position="140"/>
    </location>
</feature>
<comment type="subcellular location">
    <subcellularLocation>
        <location evidence="1">Cell membrane</location>
        <topology evidence="1">Multi-pass membrane protein</topology>
    </subcellularLocation>
</comment>
<dbReference type="PANTHER" id="PTHR32322:SF18">
    <property type="entry name" value="S-ADENOSYLMETHIONINE_S-ADENOSYLHOMOCYSTEINE TRANSPORTER"/>
    <property type="match status" value="1"/>
</dbReference>
<name>A0ABX9G9C9_9BURK</name>
<organism evidence="8 9">
    <name type="scientific">Achromobacter marplatensis</name>
    <dbReference type="NCBI Taxonomy" id="470868"/>
    <lineage>
        <taxon>Bacteria</taxon>
        <taxon>Pseudomonadati</taxon>
        <taxon>Pseudomonadota</taxon>
        <taxon>Betaproteobacteria</taxon>
        <taxon>Burkholderiales</taxon>
        <taxon>Alcaligenaceae</taxon>
        <taxon>Achromobacter</taxon>
    </lineage>
</organism>
<keyword evidence="2" id="KW-1003">Cell membrane</keyword>
<dbReference type="InterPro" id="IPR050638">
    <property type="entry name" value="AA-Vitamin_Transporters"/>
</dbReference>
<feature type="domain" description="EamA" evidence="7">
    <location>
        <begin position="150"/>
        <end position="286"/>
    </location>
</feature>
<feature type="transmembrane region" description="Helical" evidence="6">
    <location>
        <begin position="61"/>
        <end position="84"/>
    </location>
</feature>